<keyword evidence="2" id="KW-1003">Cell membrane</keyword>
<sequence length="95" mass="10704">MLKSAIGRLRVIGWLEGMSFLVLLLIAMPLKYWADIPEVVTVVGGLHGLFFVLYILAVIHVTFAHRWSFLKFAAACIASFLPFGPFVVDRKLLRD</sequence>
<feature type="transmembrane region" description="Helical" evidence="6">
    <location>
        <begin position="69"/>
        <end position="88"/>
    </location>
</feature>
<evidence type="ECO:0000313" key="8">
    <source>
        <dbReference type="EMBL" id="MCR2805539.1"/>
    </source>
</evidence>
<keyword evidence="9" id="KW-1185">Reference proteome</keyword>
<evidence type="ECO:0000256" key="5">
    <source>
        <dbReference type="ARBA" id="ARBA00023136"/>
    </source>
</evidence>
<keyword evidence="4 6" id="KW-1133">Transmembrane helix</keyword>
<organism evidence="8 9">
    <name type="scientific">Paenibacillus soyae</name>
    <dbReference type="NCBI Taxonomy" id="2969249"/>
    <lineage>
        <taxon>Bacteria</taxon>
        <taxon>Bacillati</taxon>
        <taxon>Bacillota</taxon>
        <taxon>Bacilli</taxon>
        <taxon>Bacillales</taxon>
        <taxon>Paenibacillaceae</taxon>
        <taxon>Paenibacillus</taxon>
    </lineage>
</organism>
<gene>
    <name evidence="8" type="ORF">NQZ67_16745</name>
</gene>
<evidence type="ECO:0000256" key="4">
    <source>
        <dbReference type="ARBA" id="ARBA00022989"/>
    </source>
</evidence>
<dbReference type="PANTHER" id="PTHR40077">
    <property type="entry name" value="MEMBRANE PROTEIN-RELATED"/>
    <property type="match status" value="1"/>
</dbReference>
<dbReference type="GO" id="GO:0005886">
    <property type="term" value="C:plasma membrane"/>
    <property type="evidence" value="ECO:0007669"/>
    <property type="project" value="UniProtKB-SubCell"/>
</dbReference>
<reference evidence="8" key="1">
    <citation type="submission" date="2022-08" db="EMBL/GenBank/DDBJ databases">
        <title>The genomic sequence of strain Paenibacillus sp. SCIV0701.</title>
        <authorList>
            <person name="Zhao H."/>
        </authorList>
    </citation>
    <scope>NUCLEOTIDE SEQUENCE</scope>
    <source>
        <strain evidence="8">SCIV0701</strain>
    </source>
</reference>
<feature type="transmembrane region" description="Helical" evidence="6">
    <location>
        <begin position="12"/>
        <end position="33"/>
    </location>
</feature>
<name>A0A9X2MRK2_9BACL</name>
<dbReference type="AlphaFoldDB" id="A0A9X2MRK2"/>
<comment type="subcellular location">
    <subcellularLocation>
        <location evidence="1">Cell membrane</location>
        <topology evidence="1">Multi-pass membrane protein</topology>
    </subcellularLocation>
</comment>
<dbReference type="NCBIfam" id="TIGR03954">
    <property type="entry name" value="integ_memb_HG"/>
    <property type="match status" value="1"/>
</dbReference>
<accession>A0A9X2MRK2</accession>
<dbReference type="Pfam" id="PF12823">
    <property type="entry name" value="DUF3817"/>
    <property type="match status" value="1"/>
</dbReference>
<proteinExistence type="predicted"/>
<feature type="domain" description="DUF3817" evidence="7">
    <location>
        <begin position="7"/>
        <end position="93"/>
    </location>
</feature>
<keyword evidence="5 6" id="KW-0472">Membrane</keyword>
<protein>
    <submittedName>
        <fullName evidence="8">DUF3817 domain-containing protein</fullName>
    </submittedName>
</protein>
<evidence type="ECO:0000313" key="9">
    <source>
        <dbReference type="Proteomes" id="UP001141950"/>
    </source>
</evidence>
<evidence type="ECO:0000259" key="7">
    <source>
        <dbReference type="Pfam" id="PF12823"/>
    </source>
</evidence>
<evidence type="ECO:0000256" key="6">
    <source>
        <dbReference type="SAM" id="Phobius"/>
    </source>
</evidence>
<comment type="caution">
    <text evidence="8">The sequence shown here is derived from an EMBL/GenBank/DDBJ whole genome shotgun (WGS) entry which is preliminary data.</text>
</comment>
<dbReference type="RefSeq" id="WP_257448089.1">
    <property type="nucleotide sequence ID" value="NZ_JANIPJ010000012.1"/>
</dbReference>
<dbReference type="PANTHER" id="PTHR40077:SF1">
    <property type="entry name" value="MEMBRANE PROTEIN"/>
    <property type="match status" value="1"/>
</dbReference>
<dbReference type="Proteomes" id="UP001141950">
    <property type="component" value="Unassembled WGS sequence"/>
</dbReference>
<feature type="transmembrane region" description="Helical" evidence="6">
    <location>
        <begin position="39"/>
        <end position="57"/>
    </location>
</feature>
<evidence type="ECO:0000256" key="1">
    <source>
        <dbReference type="ARBA" id="ARBA00004651"/>
    </source>
</evidence>
<evidence type="ECO:0000256" key="3">
    <source>
        <dbReference type="ARBA" id="ARBA00022692"/>
    </source>
</evidence>
<keyword evidence="3 6" id="KW-0812">Transmembrane</keyword>
<dbReference type="EMBL" id="JANIPJ010000012">
    <property type="protein sequence ID" value="MCR2805539.1"/>
    <property type="molecule type" value="Genomic_DNA"/>
</dbReference>
<dbReference type="InterPro" id="IPR023845">
    <property type="entry name" value="DUF3817_TM"/>
</dbReference>
<evidence type="ECO:0000256" key="2">
    <source>
        <dbReference type="ARBA" id="ARBA00022475"/>
    </source>
</evidence>